<comment type="caution">
    <text evidence="2">The sequence shown here is derived from an EMBL/GenBank/DDBJ whole genome shotgun (WGS) entry which is preliminary data.</text>
</comment>
<protein>
    <submittedName>
        <fullName evidence="2">Uncharacterized protein</fullName>
    </submittedName>
</protein>
<name>A0A3A8NKD8_9BACT</name>
<dbReference type="AlphaFoldDB" id="A0A3A8NKD8"/>
<sequence>MAAGSRTNLHEHLHADHPEPRHGPFLGTPASWTPSGTATSNGSTFATCKATLTGIGASGSYTWALSMQ</sequence>
<gene>
    <name evidence="2" type="ORF">D7X12_11680</name>
</gene>
<dbReference type="EMBL" id="RAWG01000057">
    <property type="protein sequence ID" value="RKH44019.1"/>
    <property type="molecule type" value="Genomic_DNA"/>
</dbReference>
<feature type="region of interest" description="Disordered" evidence="1">
    <location>
        <begin position="1"/>
        <end position="40"/>
    </location>
</feature>
<dbReference type="Proteomes" id="UP000273405">
    <property type="component" value="Unassembled WGS sequence"/>
</dbReference>
<proteinExistence type="predicted"/>
<evidence type="ECO:0000256" key="1">
    <source>
        <dbReference type="SAM" id="MobiDB-lite"/>
    </source>
</evidence>
<keyword evidence="3" id="KW-1185">Reference proteome</keyword>
<feature type="compositionally biased region" description="Basic and acidic residues" evidence="1">
    <location>
        <begin position="8"/>
        <end position="22"/>
    </location>
</feature>
<evidence type="ECO:0000313" key="3">
    <source>
        <dbReference type="Proteomes" id="UP000273405"/>
    </source>
</evidence>
<accession>A0A3A8NKD8</accession>
<feature type="compositionally biased region" description="Polar residues" evidence="1">
    <location>
        <begin position="30"/>
        <end position="40"/>
    </location>
</feature>
<evidence type="ECO:0000313" key="2">
    <source>
        <dbReference type="EMBL" id="RKH44019.1"/>
    </source>
</evidence>
<reference evidence="3" key="1">
    <citation type="submission" date="2018-09" db="EMBL/GenBank/DDBJ databases">
        <authorList>
            <person name="Livingstone P.G."/>
            <person name="Whitworth D.E."/>
        </authorList>
    </citation>
    <scope>NUCLEOTIDE SEQUENCE [LARGE SCALE GENOMIC DNA]</scope>
    <source>
        <strain evidence="3">CA040B</strain>
    </source>
</reference>
<organism evidence="2 3">
    <name type="scientific">Corallococcus sicarius</name>
    <dbReference type="NCBI Taxonomy" id="2316726"/>
    <lineage>
        <taxon>Bacteria</taxon>
        <taxon>Pseudomonadati</taxon>
        <taxon>Myxococcota</taxon>
        <taxon>Myxococcia</taxon>
        <taxon>Myxococcales</taxon>
        <taxon>Cystobacterineae</taxon>
        <taxon>Myxococcaceae</taxon>
        <taxon>Corallococcus</taxon>
    </lineage>
</organism>